<evidence type="ECO:0000313" key="1">
    <source>
        <dbReference type="EMBL" id="AAC96451.1"/>
    </source>
</evidence>
<reference evidence="1 2" key="3">
    <citation type="journal article" date="1996" name="Virology">
        <title>Analysis of 94 kb of the chlorella virus PBCV-1 330-kb genome: map positions 88 to 182.</title>
        <authorList>
            <person name="Lu Z."/>
            <person name="Li Y."/>
            <person name="Que Q."/>
            <person name="Kutish G.F."/>
            <person name="Rock D.L."/>
            <person name="Van Etten J.L."/>
        </authorList>
    </citation>
    <scope>NUCLEOTIDE SEQUENCE [LARGE SCALE GENOMIC DNA]</scope>
</reference>
<proteinExistence type="predicted"/>
<protein>
    <submittedName>
        <fullName evidence="1">Uncharacterized protein</fullName>
    </submittedName>
</protein>
<organism evidence="1 2">
    <name type="scientific">Paramecium bursaria Chlorella virus 1</name>
    <name type="common">PBCV-1</name>
    <dbReference type="NCBI Taxonomy" id="10506"/>
    <lineage>
        <taxon>Viruses</taxon>
        <taxon>Varidnaviria</taxon>
        <taxon>Bamfordvirae</taxon>
        <taxon>Nucleocytoviricota</taxon>
        <taxon>Megaviricetes</taxon>
        <taxon>Algavirales</taxon>
        <taxon>Phycodnaviridae</taxon>
        <taxon>Chlorovirus</taxon>
        <taxon>Chlorovirus vanettense</taxon>
    </lineage>
</organism>
<organismHost>
    <name type="scientific">Chlorella</name>
    <dbReference type="NCBI Taxonomy" id="3071"/>
</organismHost>
<reference evidence="1 2" key="1">
    <citation type="journal article" date="1995" name="Virology">
        <title>Analysis of 45 kb of DNA located at the left end of the chlorella virus PBCV-1 genome.</title>
        <authorList>
            <person name="Lu Z."/>
            <person name="Li Y."/>
            <person name="Zhang Y."/>
            <person name="Kutish G.F."/>
            <person name="Rock D.L."/>
            <person name="Van Etten J.L."/>
        </authorList>
    </citation>
    <scope>NUCLEOTIDE SEQUENCE [LARGE SCALE GENOMIC DNA]</scope>
</reference>
<dbReference type="RefSeq" id="NP_048431.1">
    <property type="nucleotide sequence ID" value="NC_000852.5"/>
</dbReference>
<dbReference type="PIR" id="T17573">
    <property type="entry name" value="T17573"/>
</dbReference>
<reference evidence="1 2" key="6">
    <citation type="journal article" date="1999" name="Virology">
        <title>Chlorella virus PBCV-1 encodes a functional homospermidine synthase.</title>
        <authorList>
            <person name="Kaiser A."/>
            <person name="Vollmert M."/>
            <person name="Tholl D."/>
            <person name="Graves M.V."/>
            <person name="Gurnon J.R."/>
            <person name="Xing W."/>
            <person name="Lisec A.D."/>
            <person name="Nickerson K.W."/>
            <person name="Van Etten J.L."/>
        </authorList>
    </citation>
    <scope>NUCLEOTIDE SEQUENCE [LARGE SCALE GENOMIC DNA]</scope>
</reference>
<reference evidence="1 2" key="8">
    <citation type="journal article" date="2010" name="J. Virol.">
        <title>Microarray analysis of Paramecium bursaria chlorella virus 1 transcription.</title>
        <authorList>
            <person name="Yanai-Balser G.M."/>
            <person name="Duncan G.A."/>
            <person name="Eudy J.D."/>
            <person name="Wang D."/>
            <person name="Li X."/>
            <person name="Agarkova I.V."/>
            <person name="Dunigan D.D."/>
            <person name="Van Etten J.L."/>
        </authorList>
    </citation>
    <scope>NUCLEOTIDE SEQUENCE [LARGE SCALE GENOMIC DNA]</scope>
</reference>
<reference evidence="1 2" key="2">
    <citation type="journal article" date="1995" name="Virology">
        <title>Analysis of 43 kb of the Chlorella virus PBCV-1 330-kb genome: map positions 45 to 88.</title>
        <authorList>
            <person name="Li Y."/>
            <person name="Lu Z."/>
            <person name="Burbank D.E."/>
            <person name="Kutish G.F."/>
            <person name="Rock D.L."/>
            <person name="Van Etten J.L."/>
        </authorList>
    </citation>
    <scope>NUCLEOTIDE SEQUENCE [LARGE SCALE GENOMIC DNA]</scope>
</reference>
<reference evidence="1 2" key="5">
    <citation type="journal article" date="1997" name="Virology">
        <title>Analysis of 74 kb of DNA located at the right end of the 330-kb chlorella virus PBCV-1 genome.</title>
        <authorList>
            <person name="Li Y."/>
            <person name="Lu Z."/>
            <person name="Sun L."/>
            <person name="Ropp S."/>
            <person name="Kutish G.F."/>
            <person name="Rock D.L."/>
            <person name="Van Etten J.L."/>
        </authorList>
    </citation>
    <scope>NUCLEOTIDE SEQUENCE [LARGE SCALE GENOMIC DNA]</scope>
</reference>
<evidence type="ECO:0000313" key="2">
    <source>
        <dbReference type="Proteomes" id="UP000000862"/>
    </source>
</evidence>
<dbReference type="KEGG" id="vg:917910"/>
<dbReference type="EMBL" id="JF411744">
    <property type="protein sequence ID" value="AAC96451.1"/>
    <property type="molecule type" value="Genomic_DNA"/>
</dbReference>
<reference evidence="1 2" key="7">
    <citation type="journal article" date="2000" name="Virology">
        <title>Characterization of a beta-1,3-glucanase encoded by chlorella virus PBCV-1.</title>
        <authorList>
            <person name="Sun L."/>
            <person name="Gurnon J.R."/>
            <person name="Adams B.J."/>
            <person name="Graves M.V."/>
            <person name="Van Etten J.L."/>
        </authorList>
    </citation>
    <scope>NUCLEOTIDE SEQUENCE [LARGE SCALE GENOMIC DNA]</scope>
</reference>
<dbReference type="GeneID" id="917910"/>
<reference evidence="1 2" key="4">
    <citation type="journal article" date="1996" name="Virology">
        <title>Analysis of 76 kb of the chlorella virus PBCV-1 330-kb genome: map positions 182 to 258.</title>
        <authorList>
            <person name="Kutish G.F."/>
            <person name="Li Y."/>
            <person name="Lu Z."/>
            <person name="Furuta M."/>
            <person name="Rock D.L."/>
            <person name="Van Etten J.L."/>
        </authorList>
    </citation>
    <scope>NUCLEOTIDE SEQUENCE [LARGE SCALE GENOMIC DNA]</scope>
</reference>
<dbReference type="Proteomes" id="UP000000862">
    <property type="component" value="Segment"/>
</dbReference>
<sequence length="90" mass="9976">MKLSIRDYSELSSSSIILISHILLKYASIFARSFVTTEQNGNLSSAASMKSSARVMRSTACNFLGASSMTPMNSYRKLRMALCLPYLLQL</sequence>
<gene>
    <name evidence="1" type="primary">a083R</name>
</gene>
<keyword evidence="2" id="KW-1185">Reference proteome</keyword>
<name>Q89418_PBCV1</name>
<accession>Q89418</accession>